<sequence>MFGLAEGGHAPAAFAKVSKRGVPWAAAAAMCGALGVGAILNAAVPEGVFVVVASLATFVTVRVWRMVL</sequence>
<keyword evidence="7 8" id="KW-0472">Membrane</keyword>
<organism evidence="10 11">
    <name type="scientific">Schaalia naturae</name>
    <dbReference type="NCBI Taxonomy" id="635203"/>
    <lineage>
        <taxon>Bacteria</taxon>
        <taxon>Bacillati</taxon>
        <taxon>Actinomycetota</taxon>
        <taxon>Actinomycetes</taxon>
        <taxon>Actinomycetales</taxon>
        <taxon>Actinomycetaceae</taxon>
        <taxon>Schaalia</taxon>
    </lineage>
</organism>
<dbReference type="InterPro" id="IPR004841">
    <property type="entry name" value="AA-permease/SLC12A_dom"/>
</dbReference>
<dbReference type="RefSeq" id="WP_380973069.1">
    <property type="nucleotide sequence ID" value="NZ_JBHTEF010000001.1"/>
</dbReference>
<keyword evidence="6 8" id="KW-1133">Transmembrane helix</keyword>
<accession>A0ABW2SMH7</accession>
<evidence type="ECO:0000259" key="9">
    <source>
        <dbReference type="Pfam" id="PF00324"/>
    </source>
</evidence>
<evidence type="ECO:0000256" key="5">
    <source>
        <dbReference type="ARBA" id="ARBA00022970"/>
    </source>
</evidence>
<evidence type="ECO:0000256" key="8">
    <source>
        <dbReference type="SAM" id="Phobius"/>
    </source>
</evidence>
<keyword evidence="11" id="KW-1185">Reference proteome</keyword>
<evidence type="ECO:0000256" key="4">
    <source>
        <dbReference type="ARBA" id="ARBA00022692"/>
    </source>
</evidence>
<gene>
    <name evidence="10" type="ORF">ACFQWG_05815</name>
</gene>
<dbReference type="EMBL" id="JBHTEF010000001">
    <property type="protein sequence ID" value="MFC7580721.1"/>
    <property type="molecule type" value="Genomic_DNA"/>
</dbReference>
<evidence type="ECO:0000256" key="1">
    <source>
        <dbReference type="ARBA" id="ARBA00004651"/>
    </source>
</evidence>
<evidence type="ECO:0000256" key="3">
    <source>
        <dbReference type="ARBA" id="ARBA00022475"/>
    </source>
</evidence>
<dbReference type="Pfam" id="PF00324">
    <property type="entry name" value="AA_permease"/>
    <property type="match status" value="1"/>
</dbReference>
<comment type="caution">
    <text evidence="10">The sequence shown here is derived from an EMBL/GenBank/DDBJ whole genome shotgun (WGS) entry which is preliminary data.</text>
</comment>
<dbReference type="PANTHER" id="PTHR43495">
    <property type="entry name" value="GABA PERMEASE"/>
    <property type="match status" value="1"/>
</dbReference>
<comment type="subcellular location">
    <subcellularLocation>
        <location evidence="1">Cell membrane</location>
        <topology evidence="1">Multi-pass membrane protein</topology>
    </subcellularLocation>
</comment>
<keyword evidence="5" id="KW-0029">Amino-acid transport</keyword>
<reference evidence="11" key="1">
    <citation type="journal article" date="2019" name="Int. J. Syst. Evol. Microbiol.">
        <title>The Global Catalogue of Microorganisms (GCM) 10K type strain sequencing project: providing services to taxonomists for standard genome sequencing and annotation.</title>
        <authorList>
            <consortium name="The Broad Institute Genomics Platform"/>
            <consortium name="The Broad Institute Genome Sequencing Center for Infectious Disease"/>
            <person name="Wu L."/>
            <person name="Ma J."/>
        </authorList>
    </citation>
    <scope>NUCLEOTIDE SEQUENCE [LARGE SCALE GENOMIC DNA]</scope>
    <source>
        <strain evidence="11">CCUG 56698</strain>
    </source>
</reference>
<feature type="transmembrane region" description="Helical" evidence="8">
    <location>
        <begin position="47"/>
        <end position="64"/>
    </location>
</feature>
<name>A0ABW2SMH7_9ACTO</name>
<proteinExistence type="predicted"/>
<keyword evidence="2" id="KW-0813">Transport</keyword>
<evidence type="ECO:0000313" key="10">
    <source>
        <dbReference type="EMBL" id="MFC7580721.1"/>
    </source>
</evidence>
<evidence type="ECO:0000313" key="11">
    <source>
        <dbReference type="Proteomes" id="UP001596527"/>
    </source>
</evidence>
<feature type="transmembrane region" description="Helical" evidence="8">
    <location>
        <begin position="21"/>
        <end position="41"/>
    </location>
</feature>
<keyword evidence="3" id="KW-1003">Cell membrane</keyword>
<dbReference type="Proteomes" id="UP001596527">
    <property type="component" value="Unassembled WGS sequence"/>
</dbReference>
<protein>
    <recommendedName>
        <fullName evidence="9">Amino acid permease/ SLC12A domain-containing protein</fullName>
    </recommendedName>
</protein>
<evidence type="ECO:0000256" key="7">
    <source>
        <dbReference type="ARBA" id="ARBA00023136"/>
    </source>
</evidence>
<dbReference type="PANTHER" id="PTHR43495:SF2">
    <property type="entry name" value="D-SERINE_D-ALANINE_GLYCINE TRANSPORTER"/>
    <property type="match status" value="1"/>
</dbReference>
<keyword evidence="4 8" id="KW-0812">Transmembrane</keyword>
<evidence type="ECO:0000256" key="6">
    <source>
        <dbReference type="ARBA" id="ARBA00022989"/>
    </source>
</evidence>
<evidence type="ECO:0000256" key="2">
    <source>
        <dbReference type="ARBA" id="ARBA00022448"/>
    </source>
</evidence>
<feature type="domain" description="Amino acid permease/ SLC12A" evidence="9">
    <location>
        <begin position="1"/>
        <end position="67"/>
    </location>
</feature>